<dbReference type="InterPro" id="IPR011124">
    <property type="entry name" value="Znf_CW"/>
</dbReference>
<feature type="domain" description="CW-type" evidence="9">
    <location>
        <begin position="1107"/>
        <end position="1159"/>
    </location>
</feature>
<feature type="coiled-coil region" evidence="7">
    <location>
        <begin position="1180"/>
        <end position="1210"/>
    </location>
</feature>
<evidence type="ECO:0000313" key="10">
    <source>
        <dbReference type="EMBL" id="KPP78584.1"/>
    </source>
</evidence>
<dbReference type="Proteomes" id="UP000034805">
    <property type="component" value="Unassembled WGS sequence"/>
</dbReference>
<reference evidence="10 11" key="1">
    <citation type="submission" date="2015-08" db="EMBL/GenBank/DDBJ databases">
        <title>The genome of the Asian arowana (Scleropages formosus).</title>
        <authorList>
            <person name="Tan M.H."/>
            <person name="Gan H.M."/>
            <person name="Croft L.J."/>
            <person name="Austin C.M."/>
        </authorList>
    </citation>
    <scope>NUCLEOTIDE SEQUENCE [LARGE SCALE GENOMIC DNA]</scope>
    <source>
        <strain evidence="10">Aro1</strain>
    </source>
</reference>
<dbReference type="InterPro" id="IPR041006">
    <property type="entry name" value="Morc_S5"/>
</dbReference>
<dbReference type="Gene3D" id="3.30.40.100">
    <property type="match status" value="2"/>
</dbReference>
<dbReference type="PROSITE" id="PS51050">
    <property type="entry name" value="ZF_CW"/>
    <property type="match status" value="2"/>
</dbReference>
<dbReference type="PANTHER" id="PTHR23336:SF17">
    <property type="entry name" value="MORC FAMILY CW-TYPE ZINC FINGER PROTEIN 3"/>
    <property type="match status" value="1"/>
</dbReference>
<evidence type="ECO:0000256" key="6">
    <source>
        <dbReference type="ARBA" id="ARBA00023242"/>
    </source>
</evidence>
<feature type="region of interest" description="Disordered" evidence="8">
    <location>
        <begin position="1645"/>
        <end position="1674"/>
    </location>
</feature>
<feature type="compositionally biased region" description="Basic and acidic residues" evidence="8">
    <location>
        <begin position="1427"/>
        <end position="1438"/>
    </location>
</feature>
<feature type="domain" description="CW-type" evidence="9">
    <location>
        <begin position="433"/>
        <end position="485"/>
    </location>
</feature>
<organism evidence="10 11">
    <name type="scientific">Scleropages formosus</name>
    <name type="common">Asian bonytongue</name>
    <name type="synonym">Osteoglossum formosum</name>
    <dbReference type="NCBI Taxonomy" id="113540"/>
    <lineage>
        <taxon>Eukaryota</taxon>
        <taxon>Metazoa</taxon>
        <taxon>Chordata</taxon>
        <taxon>Craniata</taxon>
        <taxon>Vertebrata</taxon>
        <taxon>Euteleostomi</taxon>
        <taxon>Actinopterygii</taxon>
        <taxon>Neopterygii</taxon>
        <taxon>Teleostei</taxon>
        <taxon>Osteoglossocephala</taxon>
        <taxon>Osteoglossomorpha</taxon>
        <taxon>Osteoglossiformes</taxon>
        <taxon>Osteoglossidae</taxon>
        <taxon>Scleropages</taxon>
    </lineage>
</organism>
<accession>A0A0P7VWW8</accession>
<dbReference type="EMBL" id="JARO02000429">
    <property type="protein sequence ID" value="KPP78584.1"/>
    <property type="molecule type" value="Genomic_DNA"/>
</dbReference>
<dbReference type="SUPFAM" id="SSF55874">
    <property type="entry name" value="ATPase domain of HSP90 chaperone/DNA topoisomerase II/histidine kinase"/>
    <property type="match status" value="2"/>
</dbReference>
<feature type="region of interest" description="Disordered" evidence="8">
    <location>
        <begin position="1367"/>
        <end position="1438"/>
    </location>
</feature>
<keyword evidence="4" id="KW-0862">Zinc</keyword>
<evidence type="ECO:0000259" key="9">
    <source>
        <dbReference type="PROSITE" id="PS51050"/>
    </source>
</evidence>
<gene>
    <name evidence="10" type="ORF">Z043_101901</name>
</gene>
<evidence type="ECO:0000313" key="11">
    <source>
        <dbReference type="Proteomes" id="UP000034805"/>
    </source>
</evidence>
<dbReference type="Pfam" id="PF07496">
    <property type="entry name" value="zf-CW"/>
    <property type="match status" value="2"/>
</dbReference>
<evidence type="ECO:0000256" key="3">
    <source>
        <dbReference type="ARBA" id="ARBA00022771"/>
    </source>
</evidence>
<feature type="coiled-coil region" evidence="7">
    <location>
        <begin position="586"/>
        <end position="651"/>
    </location>
</feature>
<evidence type="ECO:0000256" key="5">
    <source>
        <dbReference type="ARBA" id="ARBA00023054"/>
    </source>
</evidence>
<dbReference type="CDD" id="cd16931">
    <property type="entry name" value="HATPase_MORC-like"/>
    <property type="match status" value="2"/>
</dbReference>
<dbReference type="PANTHER" id="PTHR23336">
    <property type="entry name" value="ZINC FINGER CW-TYPE COILED-COIL DOMAIN PROTEIN 3"/>
    <property type="match status" value="1"/>
</dbReference>
<dbReference type="Pfam" id="PF13589">
    <property type="entry name" value="HATPase_c_3"/>
    <property type="match status" value="2"/>
</dbReference>
<dbReference type="FunFam" id="3.30.565.10:FF:000035">
    <property type="entry name" value="MORC family CW-type zinc finger protein 4"/>
    <property type="match status" value="2"/>
</dbReference>
<keyword evidence="6" id="KW-0539">Nucleus</keyword>
<dbReference type="Gene3D" id="3.30.565.10">
    <property type="entry name" value="Histidine kinase-like ATPase, C-terminal domain"/>
    <property type="match status" value="2"/>
</dbReference>
<feature type="region of interest" description="Disordered" evidence="8">
    <location>
        <begin position="1339"/>
        <end position="1358"/>
    </location>
</feature>
<sequence>MSRFEGSLEDRGRLERTGEDQGEEDRRAMEVRRCRGIPLSAVSPKFLHTNSTSHTWPFSAIAELIDNAYDPDVMAKQLWIDWTRIKGIDCLTFQDNGSGMTQRKMYKMLSFGFSDKQKVKRHIPVGVYGNGFKSGSMRLGKDAIVFSKTTESMSVGLLSQTYLETIRAQQVVVPIVTFRRVGQNQAEDVASLQDILRYSLFNTESELFSELRAINATSGSTGTRIIIWNLRRITNGETEFDFNTDRYDIQIKANTCHGHDKYKRQDSTMQTVPESDYSLRAYCSILYLKPRMQIIIRGQKVKTQLISKSLAHIAKDHYRPTFLSNRIRITFGYNTKSKEQYGIMMYHKNRLIKAYERVGCQRKADGRGVGVIGVIECNFLQPTHNKQDFDNTDKYRKTVYNLGLKLEEYWNEIRYKCKKENPTCTIPIEDTTKFPDQTWVQCDKCLKWRRLPDGINYRGLPEQWFCHMNPDPQFRSCKAEEEPEDSDDDQRSYPKPYKRQKQILATTQMNTKTPQRETEWREEVEEDITEYDQEKYWQEEQCEDKEEERVAKATELYLEEAETMEIKANAWEEVQQQQQDQLMELMQTTAQERDTYKEQVHQLQQEVKEIKHRCEYLEVIRRERNELKSRCEQMKRELEHMKRQRVTMMQNSDMTLNLDQGTQNGMEENCRQLRSLRCTIGRLLVTFVPTLDLDQIDFDGDVIDGVLEQVLSPKFLHTNSTSHTWPFSAIAELIDNAYDPDANAKQFWIDKTCIKGHDCLTFVDNGAGMNYDKMYKMLSFGFSDKQTINGHIPVGLYGNGFKSGSMRLGKDAIVFSKSKDSMNVGLLSQSYLEEIKAQNVVVPIVTFRHTGQNRVAPEHVASLKDILRYSLFNTESELLSELQAINATSSSASTGTRIIIWNLRRMANGQPEFDFNIDKYDIQIPADVYETTSEKYKRQDRPTQSVPESDYSLRAYCSILYLKPRMHVVIRGQKVKTQLISKSLAFIAKDHYRPIFLSKRIPITFGYNTKSKDQYGIMMYHKNRLIKGYERVGCQLKANNKGVGVIGVIECNFLKPTHNKQDFDYTDEYRKTINNLGIKLEEYWNEIRFKQHNEDPNCEIPVEDTKKRPDQNWVQCDDCLKWRKLPDGIDCDLLPDKWFCHMNPDPQFRRSQKTPMMTNHHTRRPINSTVDMFQMEQAKKAAEMQRIAALAQQNEALRRQHEDLKRQLKQSCIPCRRLCECLCGYNSNFTENLLPHHRVKRTLAINPDSVEVKRAKNGLHNNAVDIIASTKACPSSPVVIPSDEDDDILIIESSSTPKPKAAFDLAKVKTEQLVSEDATGMHLECSEDAAVEAPMEASATTSAMSPPSPMHISSTTQTDCRRIVKEEKEEGGENGESTGGKHSVIQQDQDRTEEQPTAAEREAVKEEGTEHMDERKNDEEAATLDKGQLHPENRNEEVAIDMEVKDVGSTVMTADLKERLLLEAQQQQDKLMEMMQSAAHERDAYKEQVHQLTCKVEDLEGQLLELRQTMVKKELSDQSTETEWQDEGPPGCGVEDVRELRALYQQAKQEVEELKQEHQTWGAAPQGRASSCLRDEEEEEKVYDEDELALQVDSLFRDLDRSNKEIEELKAKLQSMETEKHDLSSQCEKLKEELELLRVERADVASAREEGTQHSAENSGSTGNTGNVSHAPDEARRKLNELRRSVGRLLVTFVPALELEQVNYDCEVIDEILDQVIEEVNMTGDA</sequence>
<protein>
    <submittedName>
        <fullName evidence="10">MORC family CW-type zinc finger protein 3-like</fullName>
    </submittedName>
</protein>
<feature type="coiled-coil region" evidence="7">
    <location>
        <begin position="1457"/>
        <end position="1564"/>
    </location>
</feature>
<proteinExistence type="predicted"/>
<feature type="compositionally biased region" description="Polar residues" evidence="8">
    <location>
        <begin position="1653"/>
        <end position="1668"/>
    </location>
</feature>
<feature type="region of interest" description="Disordered" evidence="8">
    <location>
        <begin position="1"/>
        <end position="29"/>
    </location>
</feature>
<name>A0A0P7VWW8_SCLFO</name>
<evidence type="ECO:0000256" key="8">
    <source>
        <dbReference type="SAM" id="MobiDB-lite"/>
    </source>
</evidence>
<comment type="caution">
    <text evidence="10">The sequence shown here is derived from an EMBL/GenBank/DDBJ whole genome shotgun (WGS) entry which is preliminary data.</text>
</comment>
<feature type="region of interest" description="Disordered" evidence="8">
    <location>
        <begin position="476"/>
        <end position="522"/>
    </location>
</feature>
<evidence type="ECO:0000256" key="2">
    <source>
        <dbReference type="ARBA" id="ARBA00022723"/>
    </source>
</evidence>
<feature type="compositionally biased region" description="Polar residues" evidence="8">
    <location>
        <begin position="503"/>
        <end position="513"/>
    </location>
</feature>
<keyword evidence="5 7" id="KW-0175">Coiled coil</keyword>
<comment type="subcellular location">
    <subcellularLocation>
        <location evidence="1">Nucleus</location>
    </subcellularLocation>
</comment>
<keyword evidence="3" id="KW-0863">Zinc-finger</keyword>
<dbReference type="InterPro" id="IPR045261">
    <property type="entry name" value="MORC_ATPase"/>
</dbReference>
<dbReference type="InterPro" id="IPR036890">
    <property type="entry name" value="HATPase_C_sf"/>
</dbReference>
<dbReference type="GO" id="GO:0016887">
    <property type="term" value="F:ATP hydrolysis activity"/>
    <property type="evidence" value="ECO:0007669"/>
    <property type="project" value="InterPro"/>
</dbReference>
<dbReference type="STRING" id="113540.ENSSFOP00015017664"/>
<dbReference type="Pfam" id="PF17942">
    <property type="entry name" value="Morc6_S5"/>
    <property type="match status" value="2"/>
</dbReference>
<keyword evidence="2" id="KW-0479">Metal-binding</keyword>
<evidence type="ECO:0000256" key="7">
    <source>
        <dbReference type="SAM" id="Coils"/>
    </source>
</evidence>
<feature type="compositionally biased region" description="Basic and acidic residues" evidence="8">
    <location>
        <begin position="1388"/>
        <end position="1419"/>
    </location>
</feature>
<evidence type="ECO:0000256" key="1">
    <source>
        <dbReference type="ARBA" id="ARBA00004123"/>
    </source>
</evidence>
<dbReference type="GO" id="GO:0016605">
    <property type="term" value="C:PML body"/>
    <property type="evidence" value="ECO:0007669"/>
    <property type="project" value="TreeGrafter"/>
</dbReference>
<evidence type="ECO:0000256" key="4">
    <source>
        <dbReference type="ARBA" id="ARBA00022833"/>
    </source>
</evidence>
<dbReference type="GO" id="GO:0008270">
    <property type="term" value="F:zinc ion binding"/>
    <property type="evidence" value="ECO:0007669"/>
    <property type="project" value="UniProtKB-KW"/>
</dbReference>